<evidence type="ECO:0000259" key="1">
    <source>
        <dbReference type="Pfam" id="PF13581"/>
    </source>
</evidence>
<keyword evidence="3" id="KW-1185">Reference proteome</keyword>
<dbReference type="EMBL" id="BJZS01000035">
    <property type="protein sequence ID" value="GEO95255.1"/>
    <property type="molecule type" value="Genomic_DNA"/>
</dbReference>
<dbReference type="Pfam" id="PF13581">
    <property type="entry name" value="HATPase_c_2"/>
    <property type="match status" value="1"/>
</dbReference>
<evidence type="ECO:0000313" key="3">
    <source>
        <dbReference type="Proteomes" id="UP000321103"/>
    </source>
</evidence>
<dbReference type="CDD" id="cd16936">
    <property type="entry name" value="HATPase_RsbW-like"/>
    <property type="match status" value="1"/>
</dbReference>
<proteinExistence type="predicted"/>
<comment type="caution">
    <text evidence="2">The sequence shown here is derived from an EMBL/GenBank/DDBJ whole genome shotgun (WGS) entry which is preliminary data.</text>
</comment>
<dbReference type="RefSeq" id="WP_062736376.1">
    <property type="nucleotide sequence ID" value="NZ_BJZS01000035.1"/>
</dbReference>
<dbReference type="InterPro" id="IPR003594">
    <property type="entry name" value="HATPase_dom"/>
</dbReference>
<name>A0A512IC38_9MICC</name>
<protein>
    <recommendedName>
        <fullName evidence="1">Histidine kinase/HSP90-like ATPase domain-containing protein</fullName>
    </recommendedName>
</protein>
<sequence length="143" mass="15376">MTEATSRRCRRGPATAETVDALHEDFDALWEAAAFVPEADRMAFTLAVMEAAGNVVVHAVPAAEAPIQLEVDLAAGPHRLEAMIYEIGAAPAEVDLGRAMAEEHLESGRGLALIQALVSRVVFERRGDTNVWELSRECGPEAP</sequence>
<reference evidence="2 3" key="1">
    <citation type="submission" date="2019-07" db="EMBL/GenBank/DDBJ databases">
        <title>Whole genome shotgun sequence of Kocuria turfanensis NBRC 107627.</title>
        <authorList>
            <person name="Hosoyama A."/>
            <person name="Uohara A."/>
            <person name="Ohji S."/>
            <person name="Ichikawa N."/>
        </authorList>
    </citation>
    <scope>NUCLEOTIDE SEQUENCE [LARGE SCALE GENOMIC DNA]</scope>
    <source>
        <strain evidence="2 3">NBRC 107627</strain>
    </source>
</reference>
<feature type="domain" description="Histidine kinase/HSP90-like ATPase" evidence="1">
    <location>
        <begin position="13"/>
        <end position="130"/>
    </location>
</feature>
<dbReference type="AlphaFoldDB" id="A0A512IC38"/>
<organism evidence="2 3">
    <name type="scientific">Kocuria turfanensis</name>
    <dbReference type="NCBI Taxonomy" id="388357"/>
    <lineage>
        <taxon>Bacteria</taxon>
        <taxon>Bacillati</taxon>
        <taxon>Actinomycetota</taxon>
        <taxon>Actinomycetes</taxon>
        <taxon>Micrococcales</taxon>
        <taxon>Micrococcaceae</taxon>
        <taxon>Kocuria</taxon>
    </lineage>
</organism>
<evidence type="ECO:0000313" key="2">
    <source>
        <dbReference type="EMBL" id="GEO95255.1"/>
    </source>
</evidence>
<dbReference type="Proteomes" id="UP000321103">
    <property type="component" value="Unassembled WGS sequence"/>
</dbReference>
<dbReference type="Gene3D" id="3.30.565.10">
    <property type="entry name" value="Histidine kinase-like ATPase, C-terminal domain"/>
    <property type="match status" value="1"/>
</dbReference>
<dbReference type="STRING" id="388357.GCA_001580365_02948"/>
<gene>
    <name evidence="2" type="ORF">KTU01_13780</name>
</gene>
<accession>A0A512IC38</accession>
<dbReference type="InterPro" id="IPR036890">
    <property type="entry name" value="HATPase_C_sf"/>
</dbReference>